<dbReference type="AlphaFoldDB" id="A0A6M5YV78"/>
<accession>A0A6M5YV78</accession>
<dbReference type="Proteomes" id="UP000503447">
    <property type="component" value="Chromosome"/>
</dbReference>
<organism evidence="1 2">
    <name type="scientific">Frigoriglobus tundricola</name>
    <dbReference type="NCBI Taxonomy" id="2774151"/>
    <lineage>
        <taxon>Bacteria</taxon>
        <taxon>Pseudomonadati</taxon>
        <taxon>Planctomycetota</taxon>
        <taxon>Planctomycetia</taxon>
        <taxon>Gemmatales</taxon>
        <taxon>Gemmataceae</taxon>
        <taxon>Frigoriglobus</taxon>
    </lineage>
</organism>
<sequence length="349" mass="34636">MLAFVAQLFFGRQRRSLAAPRTVKLGLDAFEDRLVPSSVTFTNGVLYVQSDQTTDDFVRITAAGAKSDGSTGVTLLTNVTGTWTTQTFGSASAPVTNIALDLKDGNDVVDVAALKAATVFVGEGNGNDAVFLGASKTNVLLTGSGRNFAVVGGGSVNAAGDNSLPGYSAGSAVFVGWGYQFTNGGTGIYTTGRVGNGANNLIFTDTPKGENALVDIDGSGNNLIAGASGNTAVYIQGNGNNWVLTGGGNDWVVINGGGNNTVSAGSGANTVNISGNGNNSVSADGTGSITVAGTGKNTVRAGKNASTTVSLSGAGAGSSISASHLASVFVDGTQVTASGTVDGVKVKLV</sequence>
<gene>
    <name evidence="1" type="ORF">FTUN_4948</name>
</gene>
<dbReference type="InterPro" id="IPR011049">
    <property type="entry name" value="Serralysin-like_metalloprot_C"/>
</dbReference>
<proteinExistence type="predicted"/>
<evidence type="ECO:0000313" key="1">
    <source>
        <dbReference type="EMBL" id="QJW97374.1"/>
    </source>
</evidence>
<dbReference type="Gene3D" id="2.160.20.160">
    <property type="match status" value="1"/>
</dbReference>
<keyword evidence="2" id="KW-1185">Reference proteome</keyword>
<dbReference type="KEGG" id="ftj:FTUN_4948"/>
<dbReference type="SUPFAM" id="SSF51120">
    <property type="entry name" value="beta-Roll"/>
    <property type="match status" value="1"/>
</dbReference>
<dbReference type="EMBL" id="CP053452">
    <property type="protein sequence ID" value="QJW97374.1"/>
    <property type="molecule type" value="Genomic_DNA"/>
</dbReference>
<reference evidence="2" key="1">
    <citation type="submission" date="2020-05" db="EMBL/GenBank/DDBJ databases">
        <title>Frigoriglobus tundricola gen. nov., sp. nov., a psychrotolerant cellulolytic planctomycete of the family Gemmataceae with two divergent copies of 16S rRNA gene.</title>
        <authorList>
            <person name="Kulichevskaya I.S."/>
            <person name="Ivanova A.A."/>
            <person name="Naumoff D.G."/>
            <person name="Beletsky A.V."/>
            <person name="Rijpstra W.I.C."/>
            <person name="Sinninghe Damste J.S."/>
            <person name="Mardanov A.V."/>
            <person name="Ravin N.V."/>
            <person name="Dedysh S.N."/>
        </authorList>
    </citation>
    <scope>NUCLEOTIDE SEQUENCE [LARGE SCALE GENOMIC DNA]</scope>
    <source>
        <strain evidence="2">PL17</strain>
    </source>
</reference>
<name>A0A6M5YV78_9BACT</name>
<protein>
    <submittedName>
        <fullName evidence="1">Uncharacterized protein</fullName>
    </submittedName>
</protein>
<evidence type="ECO:0000313" key="2">
    <source>
        <dbReference type="Proteomes" id="UP000503447"/>
    </source>
</evidence>
<dbReference type="RefSeq" id="WP_171472753.1">
    <property type="nucleotide sequence ID" value="NZ_CP053452.2"/>
</dbReference>